<accession>A0A2T7BYM8</accession>
<proteinExistence type="predicted"/>
<feature type="compositionally biased region" description="Low complexity" evidence="2">
    <location>
        <begin position="501"/>
        <end position="514"/>
    </location>
</feature>
<dbReference type="STRING" id="1504633.A0A2T7BYM8"/>
<evidence type="ECO:0008006" key="5">
    <source>
        <dbReference type="Google" id="ProtNLM"/>
    </source>
</evidence>
<dbReference type="OrthoDB" id="686299at2759"/>
<feature type="compositionally biased region" description="Low complexity" evidence="2">
    <location>
        <begin position="166"/>
        <end position="180"/>
    </location>
</feature>
<protein>
    <recommendedName>
        <fullName evidence="5">Hyaluronan/mRNA-binding protein domain-containing protein</fullName>
    </recommendedName>
</protein>
<name>A0A2T7BYM8_9POAL</name>
<feature type="compositionally biased region" description="Gly residues" evidence="2">
    <location>
        <begin position="485"/>
        <end position="500"/>
    </location>
</feature>
<evidence type="ECO:0000313" key="4">
    <source>
        <dbReference type="Proteomes" id="UP000244336"/>
    </source>
</evidence>
<feature type="compositionally biased region" description="Basic residues" evidence="2">
    <location>
        <begin position="220"/>
        <end position="230"/>
    </location>
</feature>
<reference evidence="3 4" key="1">
    <citation type="submission" date="2018-04" db="EMBL/GenBank/DDBJ databases">
        <title>WGS assembly of Panicum hallii var. hallii HAL2.</title>
        <authorList>
            <person name="Lovell J."/>
            <person name="Jenkins J."/>
            <person name="Lowry D."/>
            <person name="Mamidi S."/>
            <person name="Sreedasyam A."/>
            <person name="Weng X."/>
            <person name="Barry K."/>
            <person name="Bonette J."/>
            <person name="Campitelli B."/>
            <person name="Daum C."/>
            <person name="Gordon S."/>
            <person name="Gould B."/>
            <person name="Lipzen A."/>
            <person name="MacQueen A."/>
            <person name="Palacio-Mejia J."/>
            <person name="Plott C."/>
            <person name="Shakirov E."/>
            <person name="Shu S."/>
            <person name="Yoshinaga Y."/>
            <person name="Zane M."/>
            <person name="Rokhsar D."/>
            <person name="Grimwood J."/>
            <person name="Schmutz J."/>
            <person name="Juenger T."/>
        </authorList>
    </citation>
    <scope>NUCLEOTIDE SEQUENCE [LARGE SCALE GENOMIC DNA]</scope>
    <source>
        <strain evidence="4">cv. HAL2</strain>
    </source>
</reference>
<dbReference type="EMBL" id="CM009757">
    <property type="protein sequence ID" value="PUZ36103.1"/>
    <property type="molecule type" value="Genomic_DNA"/>
</dbReference>
<evidence type="ECO:0000313" key="3">
    <source>
        <dbReference type="EMBL" id="PUZ36103.1"/>
    </source>
</evidence>
<feature type="region of interest" description="Disordered" evidence="2">
    <location>
        <begin position="395"/>
        <end position="533"/>
    </location>
</feature>
<dbReference type="AlphaFoldDB" id="A0A2T7BYM8"/>
<feature type="compositionally biased region" description="Basic and acidic residues" evidence="2">
    <location>
        <begin position="403"/>
        <end position="425"/>
    </location>
</feature>
<feature type="compositionally biased region" description="Polar residues" evidence="2">
    <location>
        <begin position="205"/>
        <end position="217"/>
    </location>
</feature>
<evidence type="ECO:0000256" key="1">
    <source>
        <dbReference type="SAM" id="Coils"/>
    </source>
</evidence>
<feature type="region of interest" description="Disordered" evidence="2">
    <location>
        <begin position="549"/>
        <end position="571"/>
    </location>
</feature>
<feature type="compositionally biased region" description="Basic and acidic residues" evidence="2">
    <location>
        <begin position="287"/>
        <end position="298"/>
    </location>
</feature>
<sequence length="571" mass="63364">MATYNFGLLELADGESGEAAVSVVIGKKKSEAAAAKLADVADPAEPAAYDKPKYSYFTKLQHDNGVRKCQQELKRLREVLIKLREEEIKLKEKEGKEGHIKELFEEQRRLRQEQRKLRMDEAILVPQRKAFYEEHCIPLEEDERMKSGNSDFANADSGRNYDKISGNAYNNNNVGNCGSNDQVCDTGEHYSYGYDERQVERGHDNYNNSERQGNRQGQPRMKKVYMRKVKMSSDAGTEAEEKTEENVVSAKATEQKEANADNASESNKSAGGAAQDGSNNQQGAAAGERKLIRKERLNGSKKRKKKNAKKIIGNESEKVKKQDSEVDGSKKQADKQPLEEEKKTLAEYERMREEKKKSSEVPKTKVRKITAEEFKDLQMLEKKKLDDEKTIMKAEKAQPIVKEASKKKGTVEAEGKEATTKDAKPKKVAVPHQNLGFRPPKRVSNDQKAAVQNGDGASTYAYNGGSNGAPRDDYSGPGRRDGYNKGNGGYGYDGYQGNGGYRQQQQQQGGQQQRRPADERYYGEHRNSAPLLDVENMSKFPALPVVSSAQSAALASASAPALAEASAPTSA</sequence>
<feature type="compositionally biased region" description="Basic and acidic residues" evidence="2">
    <location>
        <begin position="470"/>
        <end position="483"/>
    </location>
</feature>
<gene>
    <name evidence="3" type="ORF">GQ55_9G012400</name>
</gene>
<feature type="compositionally biased region" description="Basic and acidic residues" evidence="2">
    <location>
        <begin position="515"/>
        <end position="527"/>
    </location>
</feature>
<feature type="compositionally biased region" description="Basic residues" evidence="2">
    <location>
        <begin position="299"/>
        <end position="309"/>
    </location>
</feature>
<evidence type="ECO:0000256" key="2">
    <source>
        <dbReference type="SAM" id="MobiDB-lite"/>
    </source>
</evidence>
<keyword evidence="1" id="KW-0175">Coiled coil</keyword>
<feature type="region of interest" description="Disordered" evidence="2">
    <location>
        <begin position="147"/>
        <end position="365"/>
    </location>
</feature>
<feature type="coiled-coil region" evidence="1">
    <location>
        <begin position="66"/>
        <end position="120"/>
    </location>
</feature>
<dbReference type="Gramene" id="PUZ36103">
    <property type="protein sequence ID" value="PUZ36103"/>
    <property type="gene ID" value="GQ55_9G012400"/>
</dbReference>
<organism evidence="3 4">
    <name type="scientific">Panicum hallii var. hallii</name>
    <dbReference type="NCBI Taxonomy" id="1504633"/>
    <lineage>
        <taxon>Eukaryota</taxon>
        <taxon>Viridiplantae</taxon>
        <taxon>Streptophyta</taxon>
        <taxon>Embryophyta</taxon>
        <taxon>Tracheophyta</taxon>
        <taxon>Spermatophyta</taxon>
        <taxon>Magnoliopsida</taxon>
        <taxon>Liliopsida</taxon>
        <taxon>Poales</taxon>
        <taxon>Poaceae</taxon>
        <taxon>PACMAD clade</taxon>
        <taxon>Panicoideae</taxon>
        <taxon>Panicodae</taxon>
        <taxon>Paniceae</taxon>
        <taxon>Panicinae</taxon>
        <taxon>Panicum</taxon>
        <taxon>Panicum sect. Panicum</taxon>
    </lineage>
</organism>
<feature type="compositionally biased region" description="Basic and acidic residues" evidence="2">
    <location>
        <begin position="194"/>
        <end position="204"/>
    </location>
</feature>
<keyword evidence="4" id="KW-1185">Reference proteome</keyword>
<dbReference type="Proteomes" id="UP000244336">
    <property type="component" value="Chromosome 9"/>
</dbReference>
<feature type="compositionally biased region" description="Basic and acidic residues" evidence="2">
    <location>
        <begin position="315"/>
        <end position="365"/>
    </location>
</feature>